<dbReference type="HOGENOM" id="CLU_1714425_0_0_1"/>
<reference evidence="1 2" key="1">
    <citation type="journal article" date="2012" name="PLoS Pathog.">
        <title>Diverse lifestyles and strategies of plant pathogenesis encoded in the genomes of eighteen Dothideomycetes fungi.</title>
        <authorList>
            <person name="Ohm R.A."/>
            <person name="Feau N."/>
            <person name="Henrissat B."/>
            <person name="Schoch C.L."/>
            <person name="Horwitz B.A."/>
            <person name="Barry K.W."/>
            <person name="Condon B.J."/>
            <person name="Copeland A.C."/>
            <person name="Dhillon B."/>
            <person name="Glaser F."/>
            <person name="Hesse C.N."/>
            <person name="Kosti I."/>
            <person name="LaButti K."/>
            <person name="Lindquist E.A."/>
            <person name="Lucas S."/>
            <person name="Salamov A.A."/>
            <person name="Bradshaw R.E."/>
            <person name="Ciuffetti L."/>
            <person name="Hamelin R.C."/>
            <person name="Kema G.H.J."/>
            <person name="Lawrence C."/>
            <person name="Scott J.A."/>
            <person name="Spatafora J.W."/>
            <person name="Turgeon B.G."/>
            <person name="de Wit P.J.G.M."/>
            <person name="Zhong S."/>
            <person name="Goodwin S.B."/>
            <person name="Grigoriev I.V."/>
        </authorList>
    </citation>
    <scope>NUCLEOTIDE SEQUENCE [LARGE SCALE GENOMIC DNA]</scope>
    <source>
        <strain evidence="2">C5 / ATCC 48332 / race O</strain>
    </source>
</reference>
<sequence length="153" mass="17065">MSLHMYLPSHSKLDERVAELKLGDHATLSTAYFTVLRYKENETHRAVIDEILQSRLSDISNAVGKGLSRPSMQPEIMRNIAGSITTKPGEIFAIVPVVPTPEGSQAATICLWKNKAEKVAKPLERGIHLVLEEVSFSVSDSVDFYVLPFQYNH</sequence>
<protein>
    <submittedName>
        <fullName evidence="1">Uncharacterized protein</fullName>
    </submittedName>
</protein>
<keyword evidence="2" id="KW-1185">Reference proteome</keyword>
<evidence type="ECO:0000313" key="2">
    <source>
        <dbReference type="Proteomes" id="UP000016936"/>
    </source>
</evidence>
<dbReference type="OrthoDB" id="3789527at2759"/>
<dbReference type="AlphaFoldDB" id="M2UC84"/>
<name>M2UC84_COCH5</name>
<dbReference type="Proteomes" id="UP000016936">
    <property type="component" value="Unassembled WGS sequence"/>
</dbReference>
<proteinExistence type="predicted"/>
<organism evidence="1 2">
    <name type="scientific">Cochliobolus heterostrophus (strain C5 / ATCC 48332 / race O)</name>
    <name type="common">Southern corn leaf blight fungus</name>
    <name type="synonym">Bipolaris maydis</name>
    <dbReference type="NCBI Taxonomy" id="701091"/>
    <lineage>
        <taxon>Eukaryota</taxon>
        <taxon>Fungi</taxon>
        <taxon>Dikarya</taxon>
        <taxon>Ascomycota</taxon>
        <taxon>Pezizomycotina</taxon>
        <taxon>Dothideomycetes</taxon>
        <taxon>Pleosporomycetidae</taxon>
        <taxon>Pleosporales</taxon>
        <taxon>Pleosporineae</taxon>
        <taxon>Pleosporaceae</taxon>
        <taxon>Bipolaris</taxon>
    </lineage>
</organism>
<gene>
    <name evidence="1" type="ORF">COCHEDRAFT_1147979</name>
</gene>
<accession>M2UC84</accession>
<evidence type="ECO:0000313" key="1">
    <source>
        <dbReference type="EMBL" id="EMD85608.1"/>
    </source>
</evidence>
<reference evidence="2" key="2">
    <citation type="journal article" date="2013" name="PLoS Genet.">
        <title>Comparative genome structure, secondary metabolite, and effector coding capacity across Cochliobolus pathogens.</title>
        <authorList>
            <person name="Condon B.J."/>
            <person name="Leng Y."/>
            <person name="Wu D."/>
            <person name="Bushley K.E."/>
            <person name="Ohm R.A."/>
            <person name="Otillar R."/>
            <person name="Martin J."/>
            <person name="Schackwitz W."/>
            <person name="Grimwood J."/>
            <person name="MohdZainudin N."/>
            <person name="Xue C."/>
            <person name="Wang R."/>
            <person name="Manning V.A."/>
            <person name="Dhillon B."/>
            <person name="Tu Z.J."/>
            <person name="Steffenson B.J."/>
            <person name="Salamov A."/>
            <person name="Sun H."/>
            <person name="Lowry S."/>
            <person name="LaButti K."/>
            <person name="Han J."/>
            <person name="Copeland A."/>
            <person name="Lindquist E."/>
            <person name="Barry K."/>
            <person name="Schmutz J."/>
            <person name="Baker S.E."/>
            <person name="Ciuffetti L.M."/>
            <person name="Grigoriev I.V."/>
            <person name="Zhong S."/>
            <person name="Turgeon B.G."/>
        </authorList>
    </citation>
    <scope>NUCLEOTIDE SEQUENCE [LARGE SCALE GENOMIC DNA]</scope>
    <source>
        <strain evidence="2">C5 / ATCC 48332 / race O</strain>
    </source>
</reference>
<dbReference type="OMA" id="PSHSKLD"/>
<dbReference type="EMBL" id="KB445587">
    <property type="protein sequence ID" value="EMD85608.1"/>
    <property type="molecule type" value="Genomic_DNA"/>
</dbReference>